<dbReference type="HAMAP" id="MF_01369_B">
    <property type="entry name" value="Ribosomal_uL23_B"/>
    <property type="match status" value="1"/>
</dbReference>
<organism evidence="8">
    <name type="scientific">uncultured Chloroflexi bacterium Rifle_16ft_4_minimus_1477</name>
    <dbReference type="NCBI Taxonomy" id="1665058"/>
    <lineage>
        <taxon>Bacteria</taxon>
        <taxon>Bacillati</taxon>
        <taxon>Chloroflexota</taxon>
        <taxon>environmental samples</taxon>
    </lineage>
</organism>
<keyword evidence="2 6" id="KW-0699">rRNA-binding</keyword>
<comment type="function">
    <text evidence="6">One of the early assembly proteins it binds 23S rRNA. One of the proteins that surrounds the polypeptide exit tunnel on the outside of the ribosome. Forms the main docking site for trigger factor binding to the ribosome.</text>
</comment>
<dbReference type="PROSITE" id="PS00050">
    <property type="entry name" value="RIBOSOMAL_L23"/>
    <property type="match status" value="1"/>
</dbReference>
<dbReference type="EMBL" id="KT006951">
    <property type="protein sequence ID" value="AKQ01142.1"/>
    <property type="molecule type" value="Genomic_DNA"/>
</dbReference>
<dbReference type="GO" id="GO:0006412">
    <property type="term" value="P:translation"/>
    <property type="evidence" value="ECO:0007669"/>
    <property type="project" value="UniProtKB-UniRule"/>
</dbReference>
<proteinExistence type="inferred from homology"/>
<accession>A0A0H4T419</accession>
<dbReference type="FunFam" id="3.30.70.330:FF:000001">
    <property type="entry name" value="50S ribosomal protein L23"/>
    <property type="match status" value="1"/>
</dbReference>
<name>A0A0H4T419_9CHLR</name>
<dbReference type="GO" id="GO:0003735">
    <property type="term" value="F:structural constituent of ribosome"/>
    <property type="evidence" value="ECO:0007669"/>
    <property type="project" value="InterPro"/>
</dbReference>
<evidence type="ECO:0000313" key="8">
    <source>
        <dbReference type="EMBL" id="AKQ01142.1"/>
    </source>
</evidence>
<comment type="similarity">
    <text evidence="1 6 7">Belongs to the universal ribosomal protein uL23 family.</text>
</comment>
<keyword evidence="5 6" id="KW-0687">Ribonucleoprotein</keyword>
<dbReference type="InterPro" id="IPR013025">
    <property type="entry name" value="Ribosomal_uL23-like"/>
</dbReference>
<evidence type="ECO:0000256" key="6">
    <source>
        <dbReference type="HAMAP-Rule" id="MF_01369"/>
    </source>
</evidence>
<evidence type="ECO:0000256" key="3">
    <source>
        <dbReference type="ARBA" id="ARBA00022884"/>
    </source>
</evidence>
<sequence>MTTVYDILRRPLITEKSNFQNTKLHQVAFEVDSGATKAMIKDAIELLFNVKVQRVNVMNVGPKRARIAQNRRQRLRRSKTKKAIITLAPGQTLDVFEGVK</sequence>
<evidence type="ECO:0000256" key="7">
    <source>
        <dbReference type="RuleBase" id="RU003934"/>
    </source>
</evidence>
<protein>
    <recommendedName>
        <fullName evidence="6">Large ribosomal subunit protein uL23</fullName>
    </recommendedName>
</protein>
<dbReference type="NCBIfam" id="NF004363">
    <property type="entry name" value="PRK05738.2-4"/>
    <property type="match status" value="1"/>
</dbReference>
<dbReference type="PANTHER" id="PTHR11620">
    <property type="entry name" value="60S RIBOSOMAL PROTEIN L23A"/>
    <property type="match status" value="1"/>
</dbReference>
<dbReference type="GO" id="GO:0019843">
    <property type="term" value="F:rRNA binding"/>
    <property type="evidence" value="ECO:0007669"/>
    <property type="project" value="UniProtKB-UniRule"/>
</dbReference>
<gene>
    <name evidence="6 8" type="primary">rplW</name>
</gene>
<evidence type="ECO:0000256" key="4">
    <source>
        <dbReference type="ARBA" id="ARBA00022980"/>
    </source>
</evidence>
<evidence type="ECO:0000256" key="2">
    <source>
        <dbReference type="ARBA" id="ARBA00022730"/>
    </source>
</evidence>
<comment type="subunit">
    <text evidence="6">Part of the 50S ribosomal subunit. Contacts protein L29, and trigger factor when it is bound to the ribosome.</text>
</comment>
<dbReference type="GO" id="GO:0005840">
    <property type="term" value="C:ribosome"/>
    <property type="evidence" value="ECO:0007669"/>
    <property type="project" value="UniProtKB-KW"/>
</dbReference>
<keyword evidence="4 6" id="KW-0689">Ribosomal protein</keyword>
<keyword evidence="3 6" id="KW-0694">RNA-binding</keyword>
<dbReference type="SUPFAM" id="SSF54189">
    <property type="entry name" value="Ribosomal proteins S24e, L23 and L15e"/>
    <property type="match status" value="1"/>
</dbReference>
<dbReference type="GO" id="GO:1990904">
    <property type="term" value="C:ribonucleoprotein complex"/>
    <property type="evidence" value="ECO:0007669"/>
    <property type="project" value="UniProtKB-KW"/>
</dbReference>
<dbReference type="InterPro" id="IPR001014">
    <property type="entry name" value="Ribosomal_uL23_CS"/>
</dbReference>
<dbReference type="Pfam" id="PF00276">
    <property type="entry name" value="Ribosomal_L23"/>
    <property type="match status" value="1"/>
</dbReference>
<dbReference type="Gene3D" id="3.30.70.330">
    <property type="match status" value="1"/>
</dbReference>
<dbReference type="InterPro" id="IPR012677">
    <property type="entry name" value="Nucleotide-bd_a/b_plait_sf"/>
</dbReference>
<dbReference type="InterPro" id="IPR012678">
    <property type="entry name" value="Ribosomal_uL23/eL15/eS24_sf"/>
</dbReference>
<dbReference type="AlphaFoldDB" id="A0A0H4T419"/>
<evidence type="ECO:0000256" key="5">
    <source>
        <dbReference type="ARBA" id="ARBA00023274"/>
    </source>
</evidence>
<reference evidence="8" key="1">
    <citation type="journal article" date="2015" name="ISME J.">
        <title>Aquifer environment selects for microbial species cohorts in sediment and groundwater.</title>
        <authorList>
            <person name="Hug L.A."/>
            <person name="Thomas B.C."/>
            <person name="Brown C.T."/>
            <person name="Frischkorn K.R."/>
            <person name="Williams K.H."/>
            <person name="Tringe S.G."/>
            <person name="Banfield J.F."/>
        </authorList>
    </citation>
    <scope>NUCLEOTIDE SEQUENCE</scope>
</reference>
<evidence type="ECO:0000256" key="1">
    <source>
        <dbReference type="ARBA" id="ARBA00006700"/>
    </source>
</evidence>